<protein>
    <recommendedName>
        <fullName evidence="2 5">DNA mismatch repair protein MutL</fullName>
    </recommendedName>
</protein>
<dbReference type="InterPro" id="IPR042121">
    <property type="entry name" value="MutL_C_regsub"/>
</dbReference>
<feature type="compositionally biased region" description="Basic and acidic residues" evidence="6">
    <location>
        <begin position="358"/>
        <end position="371"/>
    </location>
</feature>
<dbReference type="SUPFAM" id="SSF55874">
    <property type="entry name" value="ATPase domain of HSP90 chaperone/DNA topoisomerase II/histidine kinase"/>
    <property type="match status" value="1"/>
</dbReference>
<evidence type="ECO:0000259" key="7">
    <source>
        <dbReference type="SMART" id="SM00853"/>
    </source>
</evidence>
<proteinExistence type="inferred from homology"/>
<dbReference type="GO" id="GO:0006298">
    <property type="term" value="P:mismatch repair"/>
    <property type="evidence" value="ECO:0007669"/>
    <property type="project" value="UniProtKB-UniRule"/>
</dbReference>
<dbReference type="GO" id="GO:0032300">
    <property type="term" value="C:mismatch repair complex"/>
    <property type="evidence" value="ECO:0007669"/>
    <property type="project" value="InterPro"/>
</dbReference>
<dbReference type="GO" id="GO:0016887">
    <property type="term" value="F:ATP hydrolysis activity"/>
    <property type="evidence" value="ECO:0007669"/>
    <property type="project" value="InterPro"/>
</dbReference>
<dbReference type="InterPro" id="IPR020667">
    <property type="entry name" value="DNA_mismatch_repair_MutL"/>
</dbReference>
<dbReference type="Gene3D" id="3.30.1540.20">
    <property type="entry name" value="MutL, C-terminal domain, dimerisation subdomain"/>
    <property type="match status" value="1"/>
</dbReference>
<dbReference type="NCBIfam" id="TIGR00585">
    <property type="entry name" value="mutl"/>
    <property type="match status" value="1"/>
</dbReference>
<evidence type="ECO:0000259" key="8">
    <source>
        <dbReference type="SMART" id="SM01340"/>
    </source>
</evidence>
<dbReference type="GO" id="GO:0030983">
    <property type="term" value="F:mismatched DNA binding"/>
    <property type="evidence" value="ECO:0007669"/>
    <property type="project" value="InterPro"/>
</dbReference>
<dbReference type="Pfam" id="PF08676">
    <property type="entry name" value="MutL_C"/>
    <property type="match status" value="1"/>
</dbReference>
<evidence type="ECO:0000313" key="10">
    <source>
        <dbReference type="Proteomes" id="UP000526501"/>
    </source>
</evidence>
<dbReference type="PANTHER" id="PTHR10073">
    <property type="entry name" value="DNA MISMATCH REPAIR PROTEIN MLH, PMS, MUTL"/>
    <property type="match status" value="1"/>
</dbReference>
<keyword evidence="10" id="KW-1185">Reference proteome</keyword>
<gene>
    <name evidence="5 9" type="primary">mutL</name>
    <name evidence="9" type="ORF">H5P27_06735</name>
</gene>
<evidence type="ECO:0000256" key="1">
    <source>
        <dbReference type="ARBA" id="ARBA00006082"/>
    </source>
</evidence>
<dbReference type="Proteomes" id="UP000526501">
    <property type="component" value="Unassembled WGS sequence"/>
</dbReference>
<dbReference type="InterPro" id="IPR020568">
    <property type="entry name" value="Ribosomal_Su5_D2-typ_SF"/>
</dbReference>
<dbReference type="InterPro" id="IPR038973">
    <property type="entry name" value="MutL/Mlh/Pms-like"/>
</dbReference>
<dbReference type="SMART" id="SM01340">
    <property type="entry name" value="DNA_mis_repair"/>
    <property type="match status" value="1"/>
</dbReference>
<evidence type="ECO:0000256" key="4">
    <source>
        <dbReference type="ARBA" id="ARBA00023204"/>
    </source>
</evidence>
<dbReference type="RefSeq" id="WP_185659599.1">
    <property type="nucleotide sequence ID" value="NZ_CAWPOO010000006.1"/>
</dbReference>
<dbReference type="Gene3D" id="3.30.1370.100">
    <property type="entry name" value="MutL, C-terminal domain, regulatory subdomain"/>
    <property type="match status" value="1"/>
</dbReference>
<dbReference type="InterPro" id="IPR036890">
    <property type="entry name" value="HATPase_C_sf"/>
</dbReference>
<keyword evidence="9" id="KW-0255">Endonuclease</keyword>
<evidence type="ECO:0000256" key="2">
    <source>
        <dbReference type="ARBA" id="ARBA00021975"/>
    </source>
</evidence>
<dbReference type="InterPro" id="IPR014762">
    <property type="entry name" value="DNA_mismatch_repair_CS"/>
</dbReference>
<dbReference type="GO" id="GO:0140664">
    <property type="term" value="F:ATP-dependent DNA damage sensor activity"/>
    <property type="evidence" value="ECO:0007669"/>
    <property type="project" value="InterPro"/>
</dbReference>
<dbReference type="InterPro" id="IPR014721">
    <property type="entry name" value="Ribsml_uS5_D2-typ_fold_subgr"/>
</dbReference>
<organism evidence="9 10">
    <name type="scientific">Pelagicoccus albus</name>
    <dbReference type="NCBI Taxonomy" id="415222"/>
    <lineage>
        <taxon>Bacteria</taxon>
        <taxon>Pseudomonadati</taxon>
        <taxon>Verrucomicrobiota</taxon>
        <taxon>Opitutia</taxon>
        <taxon>Puniceicoccales</taxon>
        <taxon>Pelagicoccaceae</taxon>
        <taxon>Pelagicoccus</taxon>
    </lineage>
</organism>
<accession>A0A7X1E7X8</accession>
<dbReference type="PANTHER" id="PTHR10073:SF12">
    <property type="entry name" value="DNA MISMATCH REPAIR PROTEIN MLH1"/>
    <property type="match status" value="1"/>
</dbReference>
<feature type="domain" description="MutL C-terminal dimerisation" evidence="7">
    <location>
        <begin position="434"/>
        <end position="574"/>
    </location>
</feature>
<reference evidence="9 10" key="1">
    <citation type="submission" date="2020-07" db="EMBL/GenBank/DDBJ databases">
        <authorList>
            <person name="Feng X."/>
        </authorList>
    </citation>
    <scope>NUCLEOTIDE SEQUENCE [LARGE SCALE GENOMIC DNA]</scope>
    <source>
        <strain evidence="9 10">JCM23202</strain>
    </source>
</reference>
<dbReference type="SMART" id="SM00853">
    <property type="entry name" value="MutL_C"/>
    <property type="match status" value="1"/>
</dbReference>
<evidence type="ECO:0000256" key="5">
    <source>
        <dbReference type="HAMAP-Rule" id="MF_00149"/>
    </source>
</evidence>
<dbReference type="PROSITE" id="PS00058">
    <property type="entry name" value="DNA_MISMATCH_REPAIR_1"/>
    <property type="match status" value="1"/>
</dbReference>
<dbReference type="GO" id="GO:0005524">
    <property type="term" value="F:ATP binding"/>
    <property type="evidence" value="ECO:0007669"/>
    <property type="project" value="InterPro"/>
</dbReference>
<dbReference type="AlphaFoldDB" id="A0A7X1E7X8"/>
<dbReference type="InterPro" id="IPR013507">
    <property type="entry name" value="DNA_mismatch_S5_2-like"/>
</dbReference>
<dbReference type="HAMAP" id="MF_00149">
    <property type="entry name" value="DNA_mis_repair"/>
    <property type="match status" value="1"/>
</dbReference>
<dbReference type="CDD" id="cd16926">
    <property type="entry name" value="HATPase_MutL-MLH-PMS-like"/>
    <property type="match status" value="1"/>
</dbReference>
<dbReference type="CDD" id="cd00782">
    <property type="entry name" value="MutL_Trans"/>
    <property type="match status" value="1"/>
</dbReference>
<dbReference type="Gene3D" id="3.30.230.10">
    <property type="match status" value="1"/>
</dbReference>
<dbReference type="Gene3D" id="3.30.565.10">
    <property type="entry name" value="Histidine kinase-like ATPase, C-terminal domain"/>
    <property type="match status" value="1"/>
</dbReference>
<comment type="caution">
    <text evidence="9">The sequence shown here is derived from an EMBL/GenBank/DDBJ whole genome shotgun (WGS) entry which is preliminary data.</text>
</comment>
<sequence>MAKVRLLPDHVANQIAAGEVIERPASVVKELVENSIDAGATRIEVEFRSGGTSLMRIEDNGGGMSHDDALLALERHATSKIEKVKDLDGLTTMGFRGEALPSIASVSRFLLQSREASSDSGTEVLIDGGKMIHVRDCGMPQGTRMTITKLFNTVPARRKFLKSKTTESAHIVQCVRLYALAHPEIGFNLLDDGRSLFQSPACSSLKSRIAEIFGKQIANNLIEVDASEDGMRLRGLIGKPSLSRSSRHEMLFFVNNRPIENKTLSYALVESYYGHIPKGRYPVAFLFLDLDPKRVDVNVHPAKREIRFRDEAKTRGFAVRTLLEALREDADSYQNVKPVEVRLPKKSFEAESVSIERPQIKDTPPVRDSVKPKRRLVASNEEPAITGPRSEPQAERPASTPPKVEPTPASPTPTPPPAEAESPQPESQARNWNYLGWAQGEFATFDTGAGVVLLNVRAAQQRILYEQLIREFASESIRCQKLLLAQPVELDPLSSATLEDNLSFFEKLGFEIAPFGRNFFRIEGTPTWQQDEDAEEFVKEILALLRQGSLSGQQEGVAVEMIAKKAASKLRRPNKEPSESDIDSLLDKLFACEKPLTDPEGRPSLIEITTGEIDKRFQRRNRRKQDELF</sequence>
<dbReference type="FunFam" id="3.30.565.10:FF:000003">
    <property type="entry name" value="DNA mismatch repair endonuclease MutL"/>
    <property type="match status" value="1"/>
</dbReference>
<keyword evidence="9" id="KW-0378">Hydrolase</keyword>
<dbReference type="SUPFAM" id="SSF54211">
    <property type="entry name" value="Ribosomal protein S5 domain 2-like"/>
    <property type="match status" value="1"/>
</dbReference>
<feature type="domain" description="DNA mismatch repair protein S5" evidence="8">
    <location>
        <begin position="209"/>
        <end position="327"/>
    </location>
</feature>
<dbReference type="SUPFAM" id="SSF118116">
    <property type="entry name" value="DNA mismatch repair protein MutL"/>
    <property type="match status" value="1"/>
</dbReference>
<dbReference type="InterPro" id="IPR037198">
    <property type="entry name" value="MutL_C_sf"/>
</dbReference>
<dbReference type="InterPro" id="IPR014790">
    <property type="entry name" value="MutL_C"/>
</dbReference>
<evidence type="ECO:0000313" key="9">
    <source>
        <dbReference type="EMBL" id="MBC2605734.1"/>
    </source>
</evidence>
<keyword evidence="3 5" id="KW-0227">DNA damage</keyword>
<feature type="region of interest" description="Disordered" evidence="6">
    <location>
        <begin position="352"/>
        <end position="427"/>
    </location>
</feature>
<dbReference type="EMBL" id="JACHVC010000006">
    <property type="protein sequence ID" value="MBC2605734.1"/>
    <property type="molecule type" value="Genomic_DNA"/>
</dbReference>
<dbReference type="Pfam" id="PF13589">
    <property type="entry name" value="HATPase_c_3"/>
    <property type="match status" value="1"/>
</dbReference>
<evidence type="ECO:0000256" key="3">
    <source>
        <dbReference type="ARBA" id="ARBA00022763"/>
    </source>
</evidence>
<dbReference type="InterPro" id="IPR002099">
    <property type="entry name" value="MutL/Mlh/PMS"/>
</dbReference>
<dbReference type="InterPro" id="IPR042120">
    <property type="entry name" value="MutL_C_dimsub"/>
</dbReference>
<comment type="similarity">
    <text evidence="1 5">Belongs to the DNA mismatch repair MutL/HexB family.</text>
</comment>
<evidence type="ECO:0000256" key="6">
    <source>
        <dbReference type="SAM" id="MobiDB-lite"/>
    </source>
</evidence>
<name>A0A7X1E7X8_9BACT</name>
<dbReference type="Pfam" id="PF01119">
    <property type="entry name" value="DNA_mis_repair"/>
    <property type="match status" value="1"/>
</dbReference>
<comment type="function">
    <text evidence="5">This protein is involved in the repair of mismatches in DNA. It is required for dam-dependent methyl-directed DNA mismatch repair. May act as a 'molecular matchmaker', a protein that promotes the formation of a stable complex between two or more DNA-binding proteins in an ATP-dependent manner without itself being part of a final effector complex.</text>
</comment>
<feature type="compositionally biased region" description="Pro residues" evidence="6">
    <location>
        <begin position="399"/>
        <end position="418"/>
    </location>
</feature>
<keyword evidence="9" id="KW-0540">Nuclease</keyword>
<keyword evidence="4 5" id="KW-0234">DNA repair</keyword>
<dbReference type="GO" id="GO:0004519">
    <property type="term" value="F:endonuclease activity"/>
    <property type="evidence" value="ECO:0007669"/>
    <property type="project" value="UniProtKB-KW"/>
</dbReference>